<dbReference type="Proteomes" id="UP000250235">
    <property type="component" value="Unassembled WGS sequence"/>
</dbReference>
<sequence>MESAVGLSLETSKVESAVRNQARAKLNQLVHSRSDEPAGTRIEKLAGEEEDELSTVDESVSSSDYKYC</sequence>
<evidence type="ECO:0000313" key="2">
    <source>
        <dbReference type="EMBL" id="KZT75299.1"/>
    </source>
</evidence>
<feature type="region of interest" description="Disordered" evidence="1">
    <location>
        <begin position="28"/>
        <end position="68"/>
    </location>
</feature>
<evidence type="ECO:0000313" key="3">
    <source>
        <dbReference type="Proteomes" id="UP000250235"/>
    </source>
</evidence>
<feature type="compositionally biased region" description="Basic and acidic residues" evidence="1">
    <location>
        <begin position="32"/>
        <end position="47"/>
    </location>
</feature>
<accession>A0A2Z6ZR07</accession>
<dbReference type="EMBL" id="KV291491">
    <property type="protein sequence ID" value="KZT75299.1"/>
    <property type="molecule type" value="Genomic_DNA"/>
</dbReference>
<keyword evidence="3" id="KW-1185">Reference proteome</keyword>
<organism evidence="2 3">
    <name type="scientific">Dorcoceras hygrometricum</name>
    <dbReference type="NCBI Taxonomy" id="472368"/>
    <lineage>
        <taxon>Eukaryota</taxon>
        <taxon>Viridiplantae</taxon>
        <taxon>Streptophyta</taxon>
        <taxon>Embryophyta</taxon>
        <taxon>Tracheophyta</taxon>
        <taxon>Spermatophyta</taxon>
        <taxon>Magnoliopsida</taxon>
        <taxon>eudicotyledons</taxon>
        <taxon>Gunneridae</taxon>
        <taxon>Pentapetalae</taxon>
        <taxon>asterids</taxon>
        <taxon>lamiids</taxon>
        <taxon>Lamiales</taxon>
        <taxon>Gesneriaceae</taxon>
        <taxon>Didymocarpoideae</taxon>
        <taxon>Trichosporeae</taxon>
        <taxon>Loxocarpinae</taxon>
        <taxon>Dorcoceras</taxon>
    </lineage>
</organism>
<name>A0A2Z6ZR07_9LAMI</name>
<evidence type="ECO:0000256" key="1">
    <source>
        <dbReference type="SAM" id="MobiDB-lite"/>
    </source>
</evidence>
<reference evidence="2 3" key="1">
    <citation type="journal article" date="2015" name="Proc. Natl. Acad. Sci. U.S.A.">
        <title>The resurrection genome of Boea hygrometrica: A blueprint for survival of dehydration.</title>
        <authorList>
            <person name="Xiao L."/>
            <person name="Yang G."/>
            <person name="Zhang L."/>
            <person name="Yang X."/>
            <person name="Zhao S."/>
            <person name="Ji Z."/>
            <person name="Zhou Q."/>
            <person name="Hu M."/>
            <person name="Wang Y."/>
            <person name="Chen M."/>
            <person name="Xu Y."/>
            <person name="Jin H."/>
            <person name="Xiao X."/>
            <person name="Hu G."/>
            <person name="Bao F."/>
            <person name="Hu Y."/>
            <person name="Wan P."/>
            <person name="Li L."/>
            <person name="Deng X."/>
            <person name="Kuang T."/>
            <person name="Xiang C."/>
            <person name="Zhu J.K."/>
            <person name="Oliver M.J."/>
            <person name="He Y."/>
        </authorList>
    </citation>
    <scope>NUCLEOTIDE SEQUENCE [LARGE SCALE GENOMIC DNA]</scope>
    <source>
        <strain evidence="3">cv. XS01</strain>
    </source>
</reference>
<feature type="compositionally biased region" description="Polar residues" evidence="1">
    <location>
        <begin position="56"/>
        <end position="68"/>
    </location>
</feature>
<proteinExistence type="predicted"/>
<protein>
    <submittedName>
        <fullName evidence="2">Uncharacterized protein</fullName>
    </submittedName>
</protein>
<dbReference type="AlphaFoldDB" id="A0A2Z6ZR07"/>
<gene>
    <name evidence="2" type="ORF">F511_47676</name>
</gene>